<evidence type="ECO:0000259" key="3">
    <source>
        <dbReference type="Pfam" id="PF10400"/>
    </source>
</evidence>
<dbReference type="Gene3D" id="1.10.10.10">
    <property type="entry name" value="Winged helix-like DNA-binding domain superfamily/Winged helix DNA-binding domain"/>
    <property type="match status" value="1"/>
</dbReference>
<reference evidence="4 5" key="1">
    <citation type="submission" date="2020-08" db="EMBL/GenBank/DDBJ databases">
        <title>Cohnella phylogeny.</title>
        <authorList>
            <person name="Dunlap C."/>
        </authorList>
    </citation>
    <scope>NUCLEOTIDE SEQUENCE [LARGE SCALE GENOMIC DNA]</scope>
    <source>
        <strain evidence="4 5">DSM 25239</strain>
    </source>
</reference>
<dbReference type="Pfam" id="PF03551">
    <property type="entry name" value="PadR"/>
    <property type="match status" value="1"/>
</dbReference>
<proteinExistence type="predicted"/>
<gene>
    <name evidence="4" type="ORF">H7B90_17915</name>
</gene>
<sequence length="185" mass="21411">MSSIRQALLSLLAREPLSGYDIKQRMNNRLGPFWKVGSNQVYPELARMEEEGLVALQGIEQHDYRPARKLYEITEAGREAVIRWTTEPGGADQYRDDFLLKAYNSWLVDPERMIEGIREMKKQHEEKLAAYEAKVAELTSQLAGRSVADPLFSSISVVEFGVRYERLYVEWCEELIAKLSRREPE</sequence>
<dbReference type="PANTHER" id="PTHR43252:SF4">
    <property type="entry name" value="TRANSCRIPTIONAL REGULATORY PROTEIN"/>
    <property type="match status" value="1"/>
</dbReference>
<feature type="coiled-coil region" evidence="1">
    <location>
        <begin position="114"/>
        <end position="141"/>
    </location>
</feature>
<feature type="domain" description="Transcription regulator PadR N-terminal" evidence="2">
    <location>
        <begin position="8"/>
        <end position="80"/>
    </location>
</feature>
<comment type="caution">
    <text evidence="4">The sequence shown here is derived from an EMBL/GenBank/DDBJ whole genome shotgun (WGS) entry which is preliminary data.</text>
</comment>
<dbReference type="Proteomes" id="UP000553776">
    <property type="component" value="Unassembled WGS sequence"/>
</dbReference>
<protein>
    <submittedName>
        <fullName evidence="4">PadR family transcriptional regulator</fullName>
    </submittedName>
</protein>
<organism evidence="4 5">
    <name type="scientific">Cohnella xylanilytica</name>
    <dbReference type="NCBI Taxonomy" id="557555"/>
    <lineage>
        <taxon>Bacteria</taxon>
        <taxon>Bacillati</taxon>
        <taxon>Bacillota</taxon>
        <taxon>Bacilli</taxon>
        <taxon>Bacillales</taxon>
        <taxon>Paenibacillaceae</taxon>
        <taxon>Cohnella</taxon>
    </lineage>
</organism>
<dbReference type="RefSeq" id="WP_185137268.1">
    <property type="nucleotide sequence ID" value="NZ_BORM01000028.1"/>
</dbReference>
<dbReference type="InterPro" id="IPR036390">
    <property type="entry name" value="WH_DNA-bd_sf"/>
</dbReference>
<dbReference type="EMBL" id="JACJVR010000070">
    <property type="protein sequence ID" value="MBB6693284.1"/>
    <property type="molecule type" value="Genomic_DNA"/>
</dbReference>
<name>A0A841U5I2_9BACL</name>
<evidence type="ECO:0000256" key="1">
    <source>
        <dbReference type="SAM" id="Coils"/>
    </source>
</evidence>
<dbReference type="Gene3D" id="6.10.140.190">
    <property type="match status" value="1"/>
</dbReference>
<dbReference type="SUPFAM" id="SSF46785">
    <property type="entry name" value="Winged helix' DNA-binding domain"/>
    <property type="match status" value="1"/>
</dbReference>
<evidence type="ECO:0000313" key="5">
    <source>
        <dbReference type="Proteomes" id="UP000553776"/>
    </source>
</evidence>
<dbReference type="InterPro" id="IPR005149">
    <property type="entry name" value="Tscrpt_reg_PadR_N"/>
</dbReference>
<feature type="domain" description="Transcription regulator PadR C-terminal" evidence="3">
    <location>
        <begin position="95"/>
        <end position="179"/>
    </location>
</feature>
<dbReference type="InterPro" id="IPR018309">
    <property type="entry name" value="Tscrpt_reg_PadR_C"/>
</dbReference>
<keyword evidence="5" id="KW-1185">Reference proteome</keyword>
<dbReference type="InterPro" id="IPR036388">
    <property type="entry name" value="WH-like_DNA-bd_sf"/>
</dbReference>
<evidence type="ECO:0000259" key="2">
    <source>
        <dbReference type="Pfam" id="PF03551"/>
    </source>
</evidence>
<dbReference type="Pfam" id="PF10400">
    <property type="entry name" value="Vir_act_alpha_C"/>
    <property type="match status" value="1"/>
</dbReference>
<evidence type="ECO:0000313" key="4">
    <source>
        <dbReference type="EMBL" id="MBB6693284.1"/>
    </source>
</evidence>
<accession>A0A841U5I2</accession>
<keyword evidence="1" id="KW-0175">Coiled coil</keyword>
<dbReference type="AlphaFoldDB" id="A0A841U5I2"/>
<dbReference type="PANTHER" id="PTHR43252">
    <property type="entry name" value="TRANSCRIPTIONAL REGULATOR YQJI"/>
    <property type="match status" value="1"/>
</dbReference>